<evidence type="ECO:0000256" key="1">
    <source>
        <dbReference type="SAM" id="MobiDB-lite"/>
    </source>
</evidence>
<keyword evidence="4" id="KW-1185">Reference proteome</keyword>
<dbReference type="AlphaFoldDB" id="A0A5K7XK65"/>
<evidence type="ECO:0000256" key="2">
    <source>
        <dbReference type="SAM" id="SignalP"/>
    </source>
</evidence>
<protein>
    <submittedName>
        <fullName evidence="3">Uncharacterized protein</fullName>
    </submittedName>
</protein>
<dbReference type="Proteomes" id="UP000326837">
    <property type="component" value="Chromosome"/>
</dbReference>
<reference evidence="4" key="1">
    <citation type="submission" date="2019-10" db="EMBL/GenBank/DDBJ databases">
        <title>Lacipirellula parvula gen. nov., sp. nov., representing a lineage of planctomycetes widespread in freshwater anoxic habitats, and description of the family Lacipirellulaceae.</title>
        <authorList>
            <person name="Dedysh S.N."/>
            <person name="Kulichevskaya I.S."/>
            <person name="Beletsky A.V."/>
            <person name="Rakitin A.L."/>
            <person name="Mardanov A.V."/>
            <person name="Ivanova A.A."/>
            <person name="Saltykova V.X."/>
            <person name="Rijpstra W.I.C."/>
            <person name="Sinninghe Damste J.S."/>
            <person name="Ravin N.V."/>
        </authorList>
    </citation>
    <scope>NUCLEOTIDE SEQUENCE [LARGE SCALE GENOMIC DNA]</scope>
    <source>
        <strain evidence="4">PX69</strain>
    </source>
</reference>
<sequence>MVKVGWQSLLIALASFPLLGCGGAGDASLTGSVTYNGAPVESGSISFMPQGSGTPFGGRIVAGVYTTEKANAGTFIAMVSANAGDAAPRTREESEQRRNAPSPNYIPGKAEGNGKSVEVTGDGQTLDFAITGPPRP</sequence>
<keyword evidence="2" id="KW-0732">Signal</keyword>
<feature type="region of interest" description="Disordered" evidence="1">
    <location>
        <begin position="84"/>
        <end position="136"/>
    </location>
</feature>
<accession>A0A5K7XK65</accession>
<name>A0A5K7XK65_9BACT</name>
<organism evidence="3 4">
    <name type="scientific">Lacipirellula parvula</name>
    <dbReference type="NCBI Taxonomy" id="2650471"/>
    <lineage>
        <taxon>Bacteria</taxon>
        <taxon>Pseudomonadati</taxon>
        <taxon>Planctomycetota</taxon>
        <taxon>Planctomycetia</taxon>
        <taxon>Pirellulales</taxon>
        <taxon>Lacipirellulaceae</taxon>
        <taxon>Lacipirellula</taxon>
    </lineage>
</organism>
<proteinExistence type="predicted"/>
<evidence type="ECO:0000313" key="4">
    <source>
        <dbReference type="Proteomes" id="UP000326837"/>
    </source>
</evidence>
<feature type="signal peptide" evidence="2">
    <location>
        <begin position="1"/>
        <end position="20"/>
    </location>
</feature>
<dbReference type="KEGG" id="lpav:PLANPX_4265"/>
<dbReference type="EMBL" id="AP021861">
    <property type="protein sequence ID" value="BBO34653.1"/>
    <property type="molecule type" value="Genomic_DNA"/>
</dbReference>
<feature type="compositionally biased region" description="Basic and acidic residues" evidence="1">
    <location>
        <begin position="88"/>
        <end position="98"/>
    </location>
</feature>
<gene>
    <name evidence="3" type="ORF">PLANPX_4265</name>
</gene>
<evidence type="ECO:0000313" key="3">
    <source>
        <dbReference type="EMBL" id="BBO34653.1"/>
    </source>
</evidence>
<feature type="chain" id="PRO_5025020416" evidence="2">
    <location>
        <begin position="21"/>
        <end position="136"/>
    </location>
</feature>